<dbReference type="AlphaFoldDB" id="A0A814BR74"/>
<evidence type="ECO:0000313" key="3">
    <source>
        <dbReference type="EMBL" id="CAF3707759.1"/>
    </source>
</evidence>
<reference evidence="2" key="1">
    <citation type="submission" date="2021-02" db="EMBL/GenBank/DDBJ databases">
        <authorList>
            <person name="Nowell W R."/>
        </authorList>
    </citation>
    <scope>NUCLEOTIDE SEQUENCE</scope>
</reference>
<feature type="region of interest" description="Disordered" evidence="1">
    <location>
        <begin position="1"/>
        <end position="68"/>
    </location>
</feature>
<dbReference type="EMBL" id="CAJNOQ010001956">
    <property type="protein sequence ID" value="CAF0929668.1"/>
    <property type="molecule type" value="Genomic_DNA"/>
</dbReference>
<feature type="compositionally biased region" description="Polar residues" evidence="1">
    <location>
        <begin position="1"/>
        <end position="19"/>
    </location>
</feature>
<dbReference type="Proteomes" id="UP000681722">
    <property type="component" value="Unassembled WGS sequence"/>
</dbReference>
<protein>
    <submittedName>
        <fullName evidence="2">Uncharacterized protein</fullName>
    </submittedName>
</protein>
<accession>A0A814BR74</accession>
<proteinExistence type="predicted"/>
<name>A0A814BR74_9BILA</name>
<feature type="compositionally biased region" description="Basic and acidic residues" evidence="1">
    <location>
        <begin position="25"/>
        <end position="56"/>
    </location>
</feature>
<evidence type="ECO:0000256" key="1">
    <source>
        <dbReference type="SAM" id="MobiDB-lite"/>
    </source>
</evidence>
<gene>
    <name evidence="2" type="ORF">GPM918_LOCUS10112</name>
    <name evidence="3" type="ORF">SRO942_LOCUS10109</name>
</gene>
<sequence length="68" mass="7871">MFLTRSVSNTTRFQRTDIPNTPVEDPPRDPDQPKRDGNDGDQSPKVDRNQKQEKIDPNQLPKSPKKNR</sequence>
<dbReference type="Proteomes" id="UP000663829">
    <property type="component" value="Unassembled WGS sequence"/>
</dbReference>
<dbReference type="EMBL" id="CAJOBC010001955">
    <property type="protein sequence ID" value="CAF3707759.1"/>
    <property type="molecule type" value="Genomic_DNA"/>
</dbReference>
<keyword evidence="4" id="KW-1185">Reference proteome</keyword>
<comment type="caution">
    <text evidence="2">The sequence shown here is derived from an EMBL/GenBank/DDBJ whole genome shotgun (WGS) entry which is preliminary data.</text>
</comment>
<evidence type="ECO:0000313" key="4">
    <source>
        <dbReference type="Proteomes" id="UP000663829"/>
    </source>
</evidence>
<organism evidence="2 4">
    <name type="scientific">Didymodactylos carnosus</name>
    <dbReference type="NCBI Taxonomy" id="1234261"/>
    <lineage>
        <taxon>Eukaryota</taxon>
        <taxon>Metazoa</taxon>
        <taxon>Spiralia</taxon>
        <taxon>Gnathifera</taxon>
        <taxon>Rotifera</taxon>
        <taxon>Eurotatoria</taxon>
        <taxon>Bdelloidea</taxon>
        <taxon>Philodinida</taxon>
        <taxon>Philodinidae</taxon>
        <taxon>Didymodactylos</taxon>
    </lineage>
</organism>
<evidence type="ECO:0000313" key="2">
    <source>
        <dbReference type="EMBL" id="CAF0929668.1"/>
    </source>
</evidence>